<gene>
    <name evidence="3" type="ORF">Fcan01_01524</name>
</gene>
<accession>A0A226F2K9</accession>
<comment type="caution">
    <text evidence="3">The sequence shown here is derived from an EMBL/GenBank/DDBJ whole genome shotgun (WGS) entry which is preliminary data.</text>
</comment>
<keyword evidence="1" id="KW-0812">Transmembrane</keyword>
<feature type="chain" id="PRO_5012985619" evidence="2">
    <location>
        <begin position="16"/>
        <end position="686"/>
    </location>
</feature>
<evidence type="ECO:0000313" key="3">
    <source>
        <dbReference type="EMBL" id="OXA64035.1"/>
    </source>
</evidence>
<protein>
    <submittedName>
        <fullName evidence="3">Uncharacterized protein</fullName>
    </submittedName>
</protein>
<evidence type="ECO:0000256" key="1">
    <source>
        <dbReference type="SAM" id="Phobius"/>
    </source>
</evidence>
<evidence type="ECO:0000256" key="2">
    <source>
        <dbReference type="SAM" id="SignalP"/>
    </source>
</evidence>
<dbReference type="Gene3D" id="1.10.287.70">
    <property type="match status" value="1"/>
</dbReference>
<dbReference type="AlphaFoldDB" id="A0A226F2K9"/>
<keyword evidence="4" id="KW-1185">Reference proteome</keyword>
<keyword evidence="1" id="KW-1133">Transmembrane helix</keyword>
<dbReference type="EMBL" id="LNIX01000001">
    <property type="protein sequence ID" value="OXA64035.1"/>
    <property type="molecule type" value="Genomic_DNA"/>
</dbReference>
<name>A0A226F2K9_FOLCA</name>
<sequence>MFLIVFIAFPHLTNSIPILNQSISADEVHPVQNNKDVYNLVMMLGNFPRLQNIEISLFGQHNSPDRLENVQASIHSMVSRNTCFRLTSNRSEPLYTDLNSYQRLNNQRYPKLFITFETKNNYFTDLVTSSEFRIYRDILLIIVTNKTNNLDIFDGRYANLLPRNGFLYRLHSAEMFSLKPYKSRIIITWNNEPFSVKLVWVKIPTEKLQYNDARLLKGFDNAVLSLKDVNIFRASRRSKKPICANRRWLSPWIYNMDILIVCELVIRLNVTGRFFSTTNFTYKFPSFSFGALTKSLTPSDLFSTGHNTETGFLVPVELQGLDFDGILGPIGLPVFVWTILCSVGMAIFFNISVTIGNQVKACAKKVSAYALLELVIRAVLDQCRERLPLKNNFFRVALSPWLFYCLIISETYRGELVSYLVRPPMVDAPETFRELGLSNSPVFVSGDVFPTNSSSYFPLVRNEKHNCSFRVYEGGTYFVLEKEATHTGDRAYRRIVSYLQRCDASGFVRNLSSQIARMVFTNDVLIGNGDSLEKIQSVVAIAAPHKEFRISKEMLLHPEYIGIADDLFKREVWHILACFRDMGIFQYFLNARRDGGFIKFLSNWKPNNTVSFTVDNLKRLGVDLDIGRRGEKGPVKLNMHHVGPILAICCISEFAGILFWVAELIGWRWRKSKIKREFSNAVVAIL</sequence>
<evidence type="ECO:0000313" key="4">
    <source>
        <dbReference type="Proteomes" id="UP000198287"/>
    </source>
</evidence>
<proteinExistence type="predicted"/>
<keyword evidence="2" id="KW-0732">Signal</keyword>
<dbReference type="Proteomes" id="UP000198287">
    <property type="component" value="Unassembled WGS sequence"/>
</dbReference>
<organism evidence="3 4">
    <name type="scientific">Folsomia candida</name>
    <name type="common">Springtail</name>
    <dbReference type="NCBI Taxonomy" id="158441"/>
    <lineage>
        <taxon>Eukaryota</taxon>
        <taxon>Metazoa</taxon>
        <taxon>Ecdysozoa</taxon>
        <taxon>Arthropoda</taxon>
        <taxon>Hexapoda</taxon>
        <taxon>Collembola</taxon>
        <taxon>Entomobryomorpha</taxon>
        <taxon>Isotomoidea</taxon>
        <taxon>Isotomidae</taxon>
        <taxon>Proisotominae</taxon>
        <taxon>Folsomia</taxon>
    </lineage>
</organism>
<feature type="signal peptide" evidence="2">
    <location>
        <begin position="1"/>
        <end position="15"/>
    </location>
</feature>
<feature type="transmembrane region" description="Helical" evidence="1">
    <location>
        <begin position="645"/>
        <end position="667"/>
    </location>
</feature>
<reference evidence="3 4" key="1">
    <citation type="submission" date="2015-12" db="EMBL/GenBank/DDBJ databases">
        <title>The genome of Folsomia candida.</title>
        <authorList>
            <person name="Faddeeva A."/>
            <person name="Derks M.F."/>
            <person name="Anvar Y."/>
            <person name="Smit S."/>
            <person name="Van Straalen N."/>
            <person name="Roelofs D."/>
        </authorList>
    </citation>
    <scope>NUCLEOTIDE SEQUENCE [LARGE SCALE GENOMIC DNA]</scope>
    <source>
        <strain evidence="3 4">VU population</strain>
        <tissue evidence="3">Whole body</tissue>
    </source>
</reference>
<keyword evidence="1" id="KW-0472">Membrane</keyword>